<dbReference type="SUPFAM" id="SSF52799">
    <property type="entry name" value="(Phosphotyrosine protein) phosphatases II"/>
    <property type="match status" value="1"/>
</dbReference>
<dbReference type="Proteomes" id="UP000199518">
    <property type="component" value="Unassembled WGS sequence"/>
</dbReference>
<dbReference type="Gene3D" id="3.90.190.10">
    <property type="entry name" value="Protein tyrosine phosphatase superfamily"/>
    <property type="match status" value="1"/>
</dbReference>
<evidence type="ECO:0000259" key="3">
    <source>
        <dbReference type="PROSITE" id="PS50056"/>
    </source>
</evidence>
<keyword evidence="1" id="KW-1133">Transmembrane helix</keyword>
<evidence type="ECO:0000313" key="5">
    <source>
        <dbReference type="Proteomes" id="UP000199518"/>
    </source>
</evidence>
<dbReference type="STRING" id="1576369.SAMN05421753_103222"/>
<feature type="transmembrane region" description="Helical" evidence="1">
    <location>
        <begin position="37"/>
        <end position="57"/>
    </location>
</feature>
<dbReference type="InterPro" id="IPR000340">
    <property type="entry name" value="Dual-sp_phosphatase_cat-dom"/>
</dbReference>
<evidence type="ECO:0000313" key="4">
    <source>
        <dbReference type="EMBL" id="SFH85588.1"/>
    </source>
</evidence>
<dbReference type="InterPro" id="IPR029021">
    <property type="entry name" value="Prot-tyrosine_phosphatase-like"/>
</dbReference>
<gene>
    <name evidence="4" type="ORF">SAMN05421753_103222</name>
</gene>
<dbReference type="Pfam" id="PF00782">
    <property type="entry name" value="DSPc"/>
    <property type="match status" value="1"/>
</dbReference>
<dbReference type="PANTHER" id="PTHR47216">
    <property type="match status" value="1"/>
</dbReference>
<feature type="domain" description="Tyrosine specific protein phosphatases" evidence="3">
    <location>
        <begin position="173"/>
        <end position="224"/>
    </location>
</feature>
<keyword evidence="1" id="KW-0812">Transmembrane</keyword>
<dbReference type="InterPro" id="IPR020422">
    <property type="entry name" value="TYR_PHOSPHATASE_DUAL_dom"/>
</dbReference>
<reference evidence="5" key="1">
    <citation type="submission" date="2016-10" db="EMBL/GenBank/DDBJ databases">
        <authorList>
            <person name="Varghese N."/>
            <person name="Submissions S."/>
        </authorList>
    </citation>
    <scope>NUCLEOTIDE SEQUENCE [LARGE SCALE GENOMIC DNA]</scope>
    <source>
        <strain evidence="5">DSM 26348</strain>
    </source>
</reference>
<dbReference type="PROSITE" id="PS50054">
    <property type="entry name" value="TYR_PHOSPHATASE_DUAL"/>
    <property type="match status" value="1"/>
</dbReference>
<dbReference type="AlphaFoldDB" id="A0A1I3DGA7"/>
<feature type="domain" description="Tyrosine-protein phosphatase" evidence="2">
    <location>
        <begin position="97"/>
        <end position="235"/>
    </location>
</feature>
<dbReference type="SMART" id="SM00195">
    <property type="entry name" value="DSPc"/>
    <property type="match status" value="1"/>
</dbReference>
<dbReference type="PANTHER" id="PTHR47216:SF4">
    <property type="entry name" value="OS01G0859400 PROTEIN"/>
    <property type="match status" value="1"/>
</dbReference>
<dbReference type="PROSITE" id="PS50056">
    <property type="entry name" value="TYR_PHOSPHATASE_2"/>
    <property type="match status" value="1"/>
</dbReference>
<dbReference type="OrthoDB" id="194849at2"/>
<proteinExistence type="predicted"/>
<organism evidence="4 5">
    <name type="scientific">Planctomicrobium piriforme</name>
    <dbReference type="NCBI Taxonomy" id="1576369"/>
    <lineage>
        <taxon>Bacteria</taxon>
        <taxon>Pseudomonadati</taxon>
        <taxon>Planctomycetota</taxon>
        <taxon>Planctomycetia</taxon>
        <taxon>Planctomycetales</taxon>
        <taxon>Planctomycetaceae</taxon>
        <taxon>Planctomicrobium</taxon>
    </lineage>
</organism>
<feature type="transmembrane region" description="Helical" evidence="1">
    <location>
        <begin position="69"/>
        <end position="88"/>
    </location>
</feature>
<dbReference type="RefSeq" id="WP_092048242.1">
    <property type="nucleotide sequence ID" value="NZ_FOQD01000003.1"/>
</dbReference>
<keyword evidence="5" id="KW-1185">Reference proteome</keyword>
<protein>
    <submittedName>
        <fullName evidence="4">Dual specificity phosphatase, catalytic domain</fullName>
    </submittedName>
</protein>
<accession>A0A1I3DGA7</accession>
<keyword evidence="1" id="KW-0472">Membrane</keyword>
<dbReference type="EMBL" id="FOQD01000003">
    <property type="protein sequence ID" value="SFH85588.1"/>
    <property type="molecule type" value="Genomic_DNA"/>
</dbReference>
<name>A0A1I3DGA7_9PLAN</name>
<sequence length="246" mass="27575">MKRKFISHRVMFALVFGLLAIVLAVRACRTQSILATVILAWVSANAFVLSLAYLGNWKKVFGKAEKGNLFWLAALFMSPMLAVIHSTWKLQNLFLSGPASNQVTINLFLGRRCEFKELPSGIGAFVDLTAEFATPASIRKKLPVYCIPTLDGCAPAWNACEKVFNQLHNRDLRIYVCCANGYGRSVTFLAAWLCERGVCRSPQEAIELIQSVRPQASPNRDQINSLILWFQTACSSPQRRYRSESH</sequence>
<dbReference type="InterPro" id="IPR000387">
    <property type="entry name" value="Tyr_Pase_dom"/>
</dbReference>
<evidence type="ECO:0000256" key="1">
    <source>
        <dbReference type="SAM" id="Phobius"/>
    </source>
</evidence>
<evidence type="ECO:0000259" key="2">
    <source>
        <dbReference type="PROSITE" id="PS50054"/>
    </source>
</evidence>